<keyword evidence="1" id="KW-1133">Transmembrane helix</keyword>
<comment type="caution">
    <text evidence="2">The sequence shown here is derived from an EMBL/GenBank/DDBJ whole genome shotgun (WGS) entry which is preliminary data.</text>
</comment>
<keyword evidence="3" id="KW-1185">Reference proteome</keyword>
<feature type="transmembrane region" description="Helical" evidence="1">
    <location>
        <begin position="142"/>
        <end position="162"/>
    </location>
</feature>
<feature type="transmembrane region" description="Helical" evidence="1">
    <location>
        <begin position="169"/>
        <end position="189"/>
    </location>
</feature>
<name>A0AAN8WHV6_HALRR</name>
<evidence type="ECO:0000313" key="3">
    <source>
        <dbReference type="Proteomes" id="UP001381693"/>
    </source>
</evidence>
<proteinExistence type="predicted"/>
<organism evidence="2 3">
    <name type="scientific">Halocaridina rubra</name>
    <name type="common">Hawaiian red shrimp</name>
    <dbReference type="NCBI Taxonomy" id="373956"/>
    <lineage>
        <taxon>Eukaryota</taxon>
        <taxon>Metazoa</taxon>
        <taxon>Ecdysozoa</taxon>
        <taxon>Arthropoda</taxon>
        <taxon>Crustacea</taxon>
        <taxon>Multicrustacea</taxon>
        <taxon>Malacostraca</taxon>
        <taxon>Eumalacostraca</taxon>
        <taxon>Eucarida</taxon>
        <taxon>Decapoda</taxon>
        <taxon>Pleocyemata</taxon>
        <taxon>Caridea</taxon>
        <taxon>Atyoidea</taxon>
        <taxon>Atyidae</taxon>
        <taxon>Halocaridina</taxon>
    </lineage>
</organism>
<accession>A0AAN8WHV6</accession>
<protein>
    <submittedName>
        <fullName evidence="2">Uncharacterized protein</fullName>
    </submittedName>
</protein>
<dbReference type="Proteomes" id="UP001381693">
    <property type="component" value="Unassembled WGS sequence"/>
</dbReference>
<feature type="transmembrane region" description="Helical" evidence="1">
    <location>
        <begin position="109"/>
        <end position="136"/>
    </location>
</feature>
<dbReference type="EMBL" id="JAXCGZ010020797">
    <property type="protein sequence ID" value="KAK7065387.1"/>
    <property type="molecule type" value="Genomic_DNA"/>
</dbReference>
<keyword evidence="1" id="KW-0812">Transmembrane</keyword>
<dbReference type="PROSITE" id="PS51257">
    <property type="entry name" value="PROKAR_LIPOPROTEIN"/>
    <property type="match status" value="1"/>
</dbReference>
<evidence type="ECO:0000256" key="1">
    <source>
        <dbReference type="SAM" id="Phobius"/>
    </source>
</evidence>
<reference evidence="2 3" key="1">
    <citation type="submission" date="2023-11" db="EMBL/GenBank/DDBJ databases">
        <title>Halocaridina rubra genome assembly.</title>
        <authorList>
            <person name="Smith C."/>
        </authorList>
    </citation>
    <scope>NUCLEOTIDE SEQUENCE [LARGE SCALE GENOMIC DNA]</scope>
    <source>
        <strain evidence="2">EP-1</strain>
        <tissue evidence="2">Whole</tissue>
    </source>
</reference>
<dbReference type="AlphaFoldDB" id="A0AAN8WHV6"/>
<gene>
    <name evidence="2" type="ORF">SK128_001058</name>
</gene>
<evidence type="ECO:0000313" key="2">
    <source>
        <dbReference type="EMBL" id="KAK7065387.1"/>
    </source>
</evidence>
<keyword evidence="1" id="KW-0472">Membrane</keyword>
<sequence length="227" mass="25089">MVAADRHHRHRNVNNVGIMAALSCPSLQNNNTATDVFISTDVTYENITSEGKTMPRECYTENGTNATAATAAAETEHMNVTTNVTAIVVCPLVPTPEMESFAVHDISTFLLLIGIFITYCCIYFILSVCVIVGAFWRSPRLLQGWVALTSLHMVIVFADLLYTLAHTTLLHLCTSLALFVLALYTWAVVRSFMHTLIFEKKQPQARKSDATDYTVDGVDIEGTPIQV</sequence>